<dbReference type="EMBL" id="BA000039">
    <property type="protein sequence ID" value="BAC08332.1"/>
    <property type="molecule type" value="Genomic_DNA"/>
</dbReference>
<evidence type="ECO:0000256" key="1">
    <source>
        <dbReference type="SAM" id="MobiDB-lite"/>
    </source>
</evidence>
<organism evidence="2 3">
    <name type="scientific">Thermosynechococcus vestitus (strain NIES-2133 / IAM M-273 / BP-1)</name>
    <dbReference type="NCBI Taxonomy" id="197221"/>
    <lineage>
        <taxon>Bacteria</taxon>
        <taxon>Bacillati</taxon>
        <taxon>Cyanobacteriota</taxon>
        <taxon>Cyanophyceae</taxon>
        <taxon>Acaryochloridales</taxon>
        <taxon>Thermosynechococcaceae</taxon>
        <taxon>Thermosynechococcus</taxon>
    </lineage>
</organism>
<feature type="region of interest" description="Disordered" evidence="1">
    <location>
        <begin position="122"/>
        <end position="143"/>
    </location>
</feature>
<keyword evidence="3" id="KW-1185">Reference proteome</keyword>
<accession>Q8DKS6</accession>
<dbReference type="RefSeq" id="WP_011056624.1">
    <property type="nucleotide sequence ID" value="NC_004113.1"/>
</dbReference>
<dbReference type="Gene3D" id="1.10.287.1490">
    <property type="match status" value="1"/>
</dbReference>
<dbReference type="AlphaFoldDB" id="Q8DKS6"/>
<protein>
    <submittedName>
        <fullName evidence="2">Tlr0781 protein</fullName>
    </submittedName>
</protein>
<proteinExistence type="predicted"/>
<dbReference type="Proteomes" id="UP000000440">
    <property type="component" value="Chromosome"/>
</dbReference>
<dbReference type="STRING" id="197221.gene:10747372"/>
<evidence type="ECO:0000313" key="2">
    <source>
        <dbReference type="EMBL" id="BAC08332.1"/>
    </source>
</evidence>
<name>Q8DKS6_THEVB</name>
<dbReference type="EnsemblBacteria" id="BAC08332">
    <property type="protein sequence ID" value="BAC08332"/>
    <property type="gene ID" value="BAC08332"/>
</dbReference>
<feature type="region of interest" description="Disordered" evidence="1">
    <location>
        <begin position="1"/>
        <end position="33"/>
    </location>
</feature>
<reference evidence="2 3" key="1">
    <citation type="journal article" date="2002" name="DNA Res.">
        <title>Complete genome structure of the thermophilic cyanobacterium Thermosynechococcus elongatus BP-1.</title>
        <authorList>
            <person name="Nakamura Y."/>
            <person name="Kaneko T."/>
            <person name="Sato S."/>
            <person name="Ikeuchi M."/>
            <person name="Katoh H."/>
            <person name="Sasamoto S."/>
            <person name="Watanabe A."/>
            <person name="Iriguchi M."/>
            <person name="Kawashima K."/>
            <person name="Kimura T."/>
            <person name="Kishida Y."/>
            <person name="Kiyokawa C."/>
            <person name="Kohara M."/>
            <person name="Matsumoto M."/>
            <person name="Matsuno A."/>
            <person name="Nakazaki N."/>
            <person name="Shimpo S."/>
            <person name="Sugimoto M."/>
            <person name="Takeuchi C."/>
            <person name="Yamada M."/>
            <person name="Tabata S."/>
        </authorList>
    </citation>
    <scope>NUCLEOTIDE SEQUENCE [LARGE SCALE GENOMIC DNA]</scope>
    <source>
        <strain evidence="3">IAM M-273 / NIES-2133 / BP-1</strain>
    </source>
</reference>
<dbReference type="KEGG" id="tel:tlr0781"/>
<evidence type="ECO:0000313" key="3">
    <source>
        <dbReference type="Proteomes" id="UP000000440"/>
    </source>
</evidence>
<sequence>MEPQNLSDLLRQEVAKQSQAPSKRSRHQPTKAELEQELATLKAALAAVEAEKMAQSAQIEQLQKELQRWRDRAQGLDSELQELQTRHQALVAEFEEAKAVIRQLTAPRPYRFEDVGFKPLVNEIPTPNPNASPLGDAEIGWFD</sequence>
<gene>
    <name evidence="2" type="ordered locus">tlr0781</name>
</gene>